<dbReference type="Pfam" id="PF01580">
    <property type="entry name" value="FtsK_SpoIIIE"/>
    <property type="match status" value="1"/>
</dbReference>
<dbReference type="GeneID" id="78231633"/>
<dbReference type="InterPro" id="IPR027417">
    <property type="entry name" value="P-loop_NTPase"/>
</dbReference>
<evidence type="ECO:0000256" key="2">
    <source>
        <dbReference type="ARBA" id="ARBA00022840"/>
    </source>
</evidence>
<dbReference type="Proteomes" id="UP000003157">
    <property type="component" value="Unassembled WGS sequence"/>
</dbReference>
<dbReference type="GO" id="GO:0003677">
    <property type="term" value="F:DNA binding"/>
    <property type="evidence" value="ECO:0007669"/>
    <property type="project" value="InterPro"/>
</dbReference>
<evidence type="ECO:0000256" key="3">
    <source>
        <dbReference type="PROSITE-ProRule" id="PRU00289"/>
    </source>
</evidence>
<dbReference type="InterPro" id="IPR002543">
    <property type="entry name" value="FtsK_dom"/>
</dbReference>
<proteinExistence type="predicted"/>
<dbReference type="RefSeq" id="WP_008788032.1">
    <property type="nucleotide sequence ID" value="NZ_AKCB01000007.1"/>
</dbReference>
<dbReference type="AlphaFoldDB" id="E7G828"/>
<feature type="binding site" evidence="3">
    <location>
        <begin position="165"/>
        <end position="172"/>
    </location>
    <ligand>
        <name>ATP</name>
        <dbReference type="ChEBI" id="CHEBI:30616"/>
    </ligand>
</feature>
<dbReference type="EMBL" id="ADKX01000014">
    <property type="protein sequence ID" value="EFW05815.1"/>
    <property type="molecule type" value="Genomic_DNA"/>
</dbReference>
<dbReference type="PANTHER" id="PTHR22683:SF47">
    <property type="entry name" value="FTSK DOMAIN-CONTAINING PROTEIN YDCQ"/>
    <property type="match status" value="1"/>
</dbReference>
<protein>
    <recommendedName>
        <fullName evidence="4">FtsK domain-containing protein</fullName>
    </recommendedName>
</protein>
<keyword evidence="6" id="KW-1185">Reference proteome</keyword>
<organism evidence="5 6">
    <name type="scientific">Coprobacillus cateniformis</name>
    <dbReference type="NCBI Taxonomy" id="100884"/>
    <lineage>
        <taxon>Bacteria</taxon>
        <taxon>Bacillati</taxon>
        <taxon>Bacillota</taxon>
        <taxon>Erysipelotrichia</taxon>
        <taxon>Erysipelotrichales</taxon>
        <taxon>Coprobacillaceae</taxon>
        <taxon>Coprobacillus</taxon>
    </lineage>
</organism>
<dbReference type="Gene3D" id="3.40.50.300">
    <property type="entry name" value="P-loop containing nucleotide triphosphate hydrolases"/>
    <property type="match status" value="1"/>
</dbReference>
<evidence type="ECO:0000256" key="1">
    <source>
        <dbReference type="ARBA" id="ARBA00022741"/>
    </source>
</evidence>
<comment type="caution">
    <text evidence="5">The sequence shown here is derived from an EMBL/GenBank/DDBJ whole genome shotgun (WGS) entry which is preliminary data.</text>
</comment>
<sequence length="372" mass="44275">MKFHRIRYIDFTTVFFYFMKVPMIIFKKIRCIVLKEDYDKFKELLRIINEVRIEVNNYQEKDSQSRTTFKAYYAYNDNYIKIRCRFIKKSNENQYIQFKDSVQAHTGQKCSGIRFYKGYCYFTIYLDFEPLNDFESDNISVSFGTSVYGLKKWDWVEYPHLLCTGETGQGKSVFMRYLLSGLFSANHEVWCIDGKCIDYALVKGMFKYYVANDTADKENIMNLVRCFCEKMHKRYEEMAEKGISSYIEDENYRPVFLLIDEYLTICKQLNKKEKEIFDHDISDIILLGRACGYILIVTMQRADAKYISGDMRDNFMFRAVLGKASKANYKMMFENDVQSFDEKGWAWYMLGTDLGIVRIPYFKTITRSCEKI</sequence>
<gene>
    <name evidence="5" type="ORF">HMPREF9488_00916</name>
</gene>
<dbReference type="eggNOG" id="COG1674">
    <property type="taxonomic scope" value="Bacteria"/>
</dbReference>
<reference evidence="5 6" key="1">
    <citation type="submission" date="2010-12" db="EMBL/GenBank/DDBJ databases">
        <title>The Genome Sequence of Coprobacillus sp. strain 29_1.</title>
        <authorList>
            <consortium name="The Broad Institute Genome Sequencing Platform"/>
            <person name="Earl A."/>
            <person name="Ward D."/>
            <person name="Feldgarden M."/>
            <person name="Gevers D."/>
            <person name="Daigneault M."/>
            <person name="Sibley C.D."/>
            <person name="White A."/>
            <person name="Strauss J."/>
            <person name="Allen-Vercoe E."/>
            <person name="Young S.K."/>
            <person name="Zeng Q."/>
            <person name="Gargeya S."/>
            <person name="Fitzgerald M."/>
            <person name="Haas B."/>
            <person name="Abouelleil A."/>
            <person name="Alvarado L."/>
            <person name="Arachchi H.M."/>
            <person name="Berlin A."/>
            <person name="Brown A."/>
            <person name="Chapman S.B."/>
            <person name="Chen Z."/>
            <person name="Dunbar C."/>
            <person name="Freedman E."/>
            <person name="Gearin G."/>
            <person name="Gellesch M."/>
            <person name="Goldberg J."/>
            <person name="Griggs A."/>
            <person name="Gujja S."/>
            <person name="Heilman E."/>
            <person name="Heiman D."/>
            <person name="Howarth C."/>
            <person name="Larson L."/>
            <person name="Lui A."/>
            <person name="MacDonald P.J.P."/>
            <person name="Mehta T."/>
            <person name="Montmayeur A."/>
            <person name="Murphy C."/>
            <person name="Neiman D."/>
            <person name="Pearson M."/>
            <person name="Priest M."/>
            <person name="Roberts A."/>
            <person name="Saif S."/>
            <person name="Shea T."/>
            <person name="Shenoy N."/>
            <person name="Sisk P."/>
            <person name="Stolte C."/>
            <person name="Sykes S."/>
            <person name="White J."/>
            <person name="Yandava C."/>
            <person name="Nusbaum C."/>
            <person name="Birren B."/>
        </authorList>
    </citation>
    <scope>NUCLEOTIDE SEQUENCE [LARGE SCALE GENOMIC DNA]</scope>
    <source>
        <strain evidence="5 6">29_1</strain>
    </source>
</reference>
<keyword evidence="1 3" id="KW-0547">Nucleotide-binding</keyword>
<evidence type="ECO:0000259" key="4">
    <source>
        <dbReference type="PROSITE" id="PS50901"/>
    </source>
</evidence>
<dbReference type="PANTHER" id="PTHR22683">
    <property type="entry name" value="SPORULATION PROTEIN RELATED"/>
    <property type="match status" value="1"/>
</dbReference>
<dbReference type="HOGENOM" id="CLU_741332_0_0_9"/>
<keyword evidence="2 3" id="KW-0067">ATP-binding</keyword>
<evidence type="ECO:0000313" key="5">
    <source>
        <dbReference type="EMBL" id="EFW05815.1"/>
    </source>
</evidence>
<accession>E7G828</accession>
<dbReference type="OrthoDB" id="9807790at2"/>
<dbReference type="GO" id="GO:0005524">
    <property type="term" value="F:ATP binding"/>
    <property type="evidence" value="ECO:0007669"/>
    <property type="project" value="UniProtKB-UniRule"/>
</dbReference>
<evidence type="ECO:0000313" key="6">
    <source>
        <dbReference type="Proteomes" id="UP000003157"/>
    </source>
</evidence>
<name>E7G828_9FIRM</name>
<dbReference type="STRING" id="100884.GCA_000269565_03900"/>
<dbReference type="SUPFAM" id="SSF52540">
    <property type="entry name" value="P-loop containing nucleoside triphosphate hydrolases"/>
    <property type="match status" value="1"/>
</dbReference>
<dbReference type="PROSITE" id="PS50901">
    <property type="entry name" value="FTSK"/>
    <property type="match status" value="1"/>
</dbReference>
<feature type="domain" description="FtsK" evidence="4">
    <location>
        <begin position="144"/>
        <end position="330"/>
    </location>
</feature>
<dbReference type="InterPro" id="IPR050206">
    <property type="entry name" value="FtsK/SpoIIIE/SftA"/>
</dbReference>